<proteinExistence type="predicted"/>
<evidence type="ECO:0000256" key="1">
    <source>
        <dbReference type="SAM" id="MobiDB-lite"/>
    </source>
</evidence>
<feature type="compositionally biased region" description="Basic residues" evidence="1">
    <location>
        <begin position="86"/>
        <end position="100"/>
    </location>
</feature>
<feature type="compositionally biased region" description="Basic residues" evidence="1">
    <location>
        <begin position="1"/>
        <end position="19"/>
    </location>
</feature>
<evidence type="ECO:0000313" key="2">
    <source>
        <dbReference type="EMBL" id="QHT36106.1"/>
    </source>
</evidence>
<reference evidence="2" key="1">
    <citation type="journal article" date="2020" name="Nature">
        <title>Giant virus diversity and host interactions through global metagenomics.</title>
        <authorList>
            <person name="Schulz F."/>
            <person name="Roux S."/>
            <person name="Paez-Espino D."/>
            <person name="Jungbluth S."/>
            <person name="Walsh D.A."/>
            <person name="Denef V.J."/>
            <person name="McMahon K.D."/>
            <person name="Konstantinidis K.T."/>
            <person name="Eloe-Fadrosh E.A."/>
            <person name="Kyrpides N.C."/>
            <person name="Woyke T."/>
        </authorList>
    </citation>
    <scope>NUCLEOTIDE SEQUENCE</scope>
    <source>
        <strain evidence="2">GVMAG-M-3300009182-46</strain>
    </source>
</reference>
<dbReference type="EMBL" id="MN739030">
    <property type="protein sequence ID" value="QHT36106.1"/>
    <property type="molecule type" value="Genomic_DNA"/>
</dbReference>
<sequence>MVLSRKSRKSRRVTRHRRGGAGGAANMLTVVGDLPTQITNALTVLPGMNQATVQSNDVVPIANLNIANASNVLPTQAQLTLVQGGGRRRRIRGKGRKGKRGGSFGSVIGQAVVPFSLLAAQQYYGTRRGKRGKKGSRKASRRR</sequence>
<organism evidence="2">
    <name type="scientific">viral metagenome</name>
    <dbReference type="NCBI Taxonomy" id="1070528"/>
    <lineage>
        <taxon>unclassified sequences</taxon>
        <taxon>metagenomes</taxon>
        <taxon>organismal metagenomes</taxon>
    </lineage>
</organism>
<dbReference type="AlphaFoldDB" id="A0A6C0F391"/>
<protein>
    <submittedName>
        <fullName evidence="2">Uncharacterized protein</fullName>
    </submittedName>
</protein>
<feature type="region of interest" description="Disordered" evidence="1">
    <location>
        <begin position="1"/>
        <end position="22"/>
    </location>
</feature>
<feature type="region of interest" description="Disordered" evidence="1">
    <location>
        <begin position="83"/>
        <end position="104"/>
    </location>
</feature>
<name>A0A6C0F391_9ZZZZ</name>
<accession>A0A6C0F391</accession>